<sequence length="274" mass="31598">MKVYGIDFTSAPSHRKPITCADCILENGFLHFNDIKYLETFDQFDEFLASGTEWIAGMDFPFGQPRKLICNLRWPLSWEGYVGIIDKMDKQKFENMLKEYGQQRPEGDKHHFRETDKKAGSRSPMMLVRVPVGKMFFQGAPRLLKSGVSILPCHKNGSRKIVVEAYPKLVAKKLISKPQYKNDTNKKQTSQFDARREIMKKLKSDIIRFHYGFNVELKEDLTTKIIDDNKGDCLDALLCAIQAGWAHEQRELGYGIPEGFELEGWIVDPELNDR</sequence>
<evidence type="ECO:0000313" key="2">
    <source>
        <dbReference type="Proteomes" id="UP000027153"/>
    </source>
</evidence>
<reference evidence="1 2" key="1">
    <citation type="journal article" date="2013" name="Nature">
        <title>Anaerobic oxidation of methane coupled to nitrate reduction in a novel archaeal lineage.</title>
        <authorList>
            <person name="Haroon M.F."/>
            <person name="Hu S."/>
            <person name="Shi Y."/>
            <person name="Imelfort M."/>
            <person name="Keller J."/>
            <person name="Hugenholtz P."/>
            <person name="Yuan Z."/>
            <person name="Tyson G.W."/>
        </authorList>
    </citation>
    <scope>NUCLEOTIDE SEQUENCE [LARGE SCALE GENOMIC DNA]</scope>
    <source>
        <strain evidence="1 2">ANME-2d</strain>
    </source>
</reference>
<proteinExistence type="predicted"/>
<dbReference type="RefSeq" id="WP_048090036.1">
    <property type="nucleotide sequence ID" value="NZ_JMIY01000003.1"/>
</dbReference>
<dbReference type="InterPro" id="IPR007362">
    <property type="entry name" value="DUF429"/>
</dbReference>
<keyword evidence="2" id="KW-1185">Reference proteome</keyword>
<dbReference type="AlphaFoldDB" id="A0A062V3U7"/>
<organism evidence="1 2">
    <name type="scientific">Candidatus Methanoperedens nitratireducens</name>
    <dbReference type="NCBI Taxonomy" id="1392998"/>
    <lineage>
        <taxon>Archaea</taxon>
        <taxon>Methanobacteriati</taxon>
        <taxon>Methanobacteriota</taxon>
        <taxon>Stenosarchaea group</taxon>
        <taxon>Methanomicrobia</taxon>
        <taxon>Methanosarcinales</taxon>
        <taxon>ANME-2 cluster</taxon>
        <taxon>Candidatus Methanoperedentaceae</taxon>
        <taxon>Candidatus Methanoperedens</taxon>
    </lineage>
</organism>
<accession>A0A062V3U7</accession>
<evidence type="ECO:0000313" key="1">
    <source>
        <dbReference type="EMBL" id="KCZ72002.1"/>
    </source>
</evidence>
<dbReference type="Pfam" id="PF04250">
    <property type="entry name" value="DUF429"/>
    <property type="match status" value="1"/>
</dbReference>
<gene>
    <name evidence="1" type="ORF">ANME2D_01401</name>
</gene>
<dbReference type="OrthoDB" id="137783at2157"/>
<comment type="caution">
    <text evidence="1">The sequence shown here is derived from an EMBL/GenBank/DDBJ whole genome shotgun (WGS) entry which is preliminary data.</text>
</comment>
<name>A0A062V3U7_9EURY</name>
<dbReference type="EMBL" id="JMIY01000003">
    <property type="protein sequence ID" value="KCZ72002.1"/>
    <property type="molecule type" value="Genomic_DNA"/>
</dbReference>
<dbReference type="Proteomes" id="UP000027153">
    <property type="component" value="Unassembled WGS sequence"/>
</dbReference>
<evidence type="ECO:0008006" key="3">
    <source>
        <dbReference type="Google" id="ProtNLM"/>
    </source>
</evidence>
<protein>
    <recommendedName>
        <fullName evidence="3">DUF429 domain-containing protein</fullName>
    </recommendedName>
</protein>